<keyword evidence="2" id="KW-0732">Signal</keyword>
<evidence type="ECO:0000256" key="1">
    <source>
        <dbReference type="SAM" id="MobiDB-lite"/>
    </source>
</evidence>
<organism evidence="3 4">
    <name type="scientific">Plesiocystis pacifica SIR-1</name>
    <dbReference type="NCBI Taxonomy" id="391625"/>
    <lineage>
        <taxon>Bacteria</taxon>
        <taxon>Pseudomonadati</taxon>
        <taxon>Myxococcota</taxon>
        <taxon>Polyangia</taxon>
        <taxon>Nannocystales</taxon>
        <taxon>Nannocystaceae</taxon>
        <taxon>Plesiocystis</taxon>
    </lineage>
</organism>
<protein>
    <recommendedName>
        <fullName evidence="5">Lipoprotein</fullName>
    </recommendedName>
</protein>
<dbReference type="EMBL" id="ABCS01000007">
    <property type="protein sequence ID" value="EDM80856.1"/>
    <property type="molecule type" value="Genomic_DNA"/>
</dbReference>
<keyword evidence="4" id="KW-1185">Reference proteome</keyword>
<evidence type="ECO:0000313" key="4">
    <source>
        <dbReference type="Proteomes" id="UP000005801"/>
    </source>
</evidence>
<feature type="signal peptide" evidence="2">
    <location>
        <begin position="1"/>
        <end position="23"/>
    </location>
</feature>
<feature type="chain" id="PRO_5002697245" description="Lipoprotein" evidence="2">
    <location>
        <begin position="24"/>
        <end position="163"/>
    </location>
</feature>
<gene>
    <name evidence="3" type="ORF">PPSIR1_28138</name>
</gene>
<dbReference type="AlphaFoldDB" id="A6FZQ0"/>
<proteinExistence type="predicted"/>
<name>A6FZQ0_9BACT</name>
<evidence type="ECO:0000256" key="2">
    <source>
        <dbReference type="SAM" id="SignalP"/>
    </source>
</evidence>
<evidence type="ECO:0000313" key="3">
    <source>
        <dbReference type="EMBL" id="EDM80856.1"/>
    </source>
</evidence>
<evidence type="ECO:0008006" key="5">
    <source>
        <dbReference type="Google" id="ProtNLM"/>
    </source>
</evidence>
<reference evidence="3 4" key="1">
    <citation type="submission" date="2007-06" db="EMBL/GenBank/DDBJ databases">
        <authorList>
            <person name="Shimkets L."/>
            <person name="Ferriera S."/>
            <person name="Johnson J."/>
            <person name="Kravitz S."/>
            <person name="Beeson K."/>
            <person name="Sutton G."/>
            <person name="Rogers Y.-H."/>
            <person name="Friedman R."/>
            <person name="Frazier M."/>
            <person name="Venter J.C."/>
        </authorList>
    </citation>
    <scope>NUCLEOTIDE SEQUENCE [LARGE SCALE GENOMIC DNA]</scope>
    <source>
        <strain evidence="3 4">SIR-1</strain>
    </source>
</reference>
<feature type="region of interest" description="Disordered" evidence="1">
    <location>
        <begin position="23"/>
        <end position="77"/>
    </location>
</feature>
<feature type="compositionally biased region" description="Acidic residues" evidence="1">
    <location>
        <begin position="26"/>
        <end position="73"/>
    </location>
</feature>
<dbReference type="Proteomes" id="UP000005801">
    <property type="component" value="Unassembled WGS sequence"/>
</dbReference>
<dbReference type="OrthoDB" id="5525157at2"/>
<sequence>MMRRATLTIPTLMMSLTLALAPACEGSDEEGPEEAAGDTEEGDGDEGGDVNVDEGGDDAGDDAGDFGGGDDGEPMGCVVHETEDACSSAAGCNAVYGSPLVEMGEGSWCTDAEEYIGCVNAGDLCPPLMKVLCGGEDELWQTDQCVPSNLTACTAPGDITGPC</sequence>
<comment type="caution">
    <text evidence="3">The sequence shown here is derived from an EMBL/GenBank/DDBJ whole genome shotgun (WGS) entry which is preliminary data.</text>
</comment>
<dbReference type="RefSeq" id="WP_006969949.1">
    <property type="nucleotide sequence ID" value="NZ_ABCS01000007.1"/>
</dbReference>
<accession>A6FZQ0</accession>